<evidence type="ECO:0000256" key="3">
    <source>
        <dbReference type="ARBA" id="ARBA00011890"/>
    </source>
</evidence>
<accession>A0A0X3WUT4</accession>
<protein>
    <recommendedName>
        <fullName evidence="4">Protein-L-isoaspartate O-methyltransferase</fullName>
        <ecNumber evidence="3">2.1.1.77</ecNumber>
    </recommendedName>
    <alternativeName>
        <fullName evidence="11">L-isoaspartyl protein carboxyl methyltransferase</fullName>
    </alternativeName>
    <alternativeName>
        <fullName evidence="9">Protein L-isoaspartyl methyltransferase</fullName>
    </alternativeName>
    <alternativeName>
        <fullName evidence="10">Protein-beta-aspartate methyltransferase</fullName>
    </alternativeName>
</protein>
<dbReference type="SUPFAM" id="SSF53335">
    <property type="entry name" value="S-adenosyl-L-methionine-dependent methyltransferases"/>
    <property type="match status" value="1"/>
</dbReference>
<dbReference type="GO" id="GO:0004719">
    <property type="term" value="F:protein-L-isoaspartate (D-aspartate) O-methyltransferase activity"/>
    <property type="evidence" value="ECO:0007669"/>
    <property type="project" value="UniProtKB-EC"/>
</dbReference>
<evidence type="ECO:0000256" key="8">
    <source>
        <dbReference type="ARBA" id="ARBA00022691"/>
    </source>
</evidence>
<comment type="subcellular location">
    <subcellularLocation>
        <location evidence="1">Cytoplasm</location>
    </subcellularLocation>
</comment>
<evidence type="ECO:0000256" key="11">
    <source>
        <dbReference type="ARBA" id="ARBA00031350"/>
    </source>
</evidence>
<evidence type="ECO:0000256" key="1">
    <source>
        <dbReference type="ARBA" id="ARBA00004496"/>
    </source>
</evidence>
<dbReference type="Gene3D" id="3.40.50.150">
    <property type="entry name" value="Vaccinia Virus protein VP39"/>
    <property type="match status" value="1"/>
</dbReference>
<name>A0A0X3WUT4_STRVO</name>
<keyword evidence="6 12" id="KW-0489">Methyltransferase</keyword>
<dbReference type="OrthoDB" id="5143400at2"/>
<organism evidence="12 13">
    <name type="scientific">Streptomyces violaceusniger</name>
    <dbReference type="NCBI Taxonomy" id="68280"/>
    <lineage>
        <taxon>Bacteria</taxon>
        <taxon>Bacillati</taxon>
        <taxon>Actinomycetota</taxon>
        <taxon>Actinomycetes</taxon>
        <taxon>Kitasatosporales</taxon>
        <taxon>Streptomycetaceae</taxon>
        <taxon>Streptomyces</taxon>
        <taxon>Streptomyces violaceusniger group</taxon>
    </lineage>
</organism>
<reference evidence="13" key="1">
    <citation type="submission" date="2015-10" db="EMBL/GenBank/DDBJ databases">
        <authorList>
            <person name="Ju K.-S."/>
            <person name="Doroghazi J.R."/>
            <person name="Metcalf W.W."/>
        </authorList>
    </citation>
    <scope>NUCLEOTIDE SEQUENCE [LARGE SCALE GENOMIC DNA]</scope>
    <source>
        <strain evidence="13">NRRL F-8817</strain>
    </source>
</reference>
<evidence type="ECO:0000256" key="4">
    <source>
        <dbReference type="ARBA" id="ARBA00013346"/>
    </source>
</evidence>
<dbReference type="CDD" id="cd02440">
    <property type="entry name" value="AdoMet_MTases"/>
    <property type="match status" value="1"/>
</dbReference>
<dbReference type="GO" id="GO:0032259">
    <property type="term" value="P:methylation"/>
    <property type="evidence" value="ECO:0007669"/>
    <property type="project" value="UniProtKB-KW"/>
</dbReference>
<dbReference type="EMBL" id="LLZJ01000188">
    <property type="protein sequence ID" value="KUL60581.1"/>
    <property type="molecule type" value="Genomic_DNA"/>
</dbReference>
<evidence type="ECO:0000256" key="6">
    <source>
        <dbReference type="ARBA" id="ARBA00022603"/>
    </source>
</evidence>
<gene>
    <name evidence="12" type="ORF">ADL28_16425</name>
</gene>
<evidence type="ECO:0000313" key="12">
    <source>
        <dbReference type="EMBL" id="KUL60581.1"/>
    </source>
</evidence>
<comment type="similarity">
    <text evidence="2">Belongs to the methyltransferase superfamily. L-isoaspartyl/D-aspartyl protein methyltransferase family.</text>
</comment>
<evidence type="ECO:0000256" key="9">
    <source>
        <dbReference type="ARBA" id="ARBA00030757"/>
    </source>
</evidence>
<keyword evidence="8" id="KW-0949">S-adenosyl-L-methionine</keyword>
<dbReference type="RefSeq" id="WP_059144485.1">
    <property type="nucleotide sequence ID" value="NZ_LLZJ01000188.1"/>
</dbReference>
<keyword evidence="7 12" id="KW-0808">Transferase</keyword>
<keyword evidence="5" id="KW-0963">Cytoplasm</keyword>
<dbReference type="InterPro" id="IPR029063">
    <property type="entry name" value="SAM-dependent_MTases_sf"/>
</dbReference>
<dbReference type="PANTHER" id="PTHR11579:SF0">
    <property type="entry name" value="PROTEIN-L-ISOASPARTATE(D-ASPARTATE) O-METHYLTRANSFERASE"/>
    <property type="match status" value="1"/>
</dbReference>
<dbReference type="GO" id="GO:0005737">
    <property type="term" value="C:cytoplasm"/>
    <property type="evidence" value="ECO:0007669"/>
    <property type="project" value="UniProtKB-SubCell"/>
</dbReference>
<sequence length="400" mass="43639">MNAPALDQARPYMAALADELTRAGAIRTRPWAEAFANVPRHVFVPQWFEQETSDKGITVWRGHRATTAEDTLAAVYRDQTLVTALDPATAEQVDETAWTGVPTSSSTLPSLMAGMLEDLNTEDGHRILEIGTGTGYNAALLSARLGEHLVHSVDVDPALVEAAQRRLTDAGCTPQVIPGDGTRGYPTGDTFDRIIATCSVPAIPQAWIDQSRPGTILITDVALGIEGGLVRLAVDEQQRALGHFTTTAGRFMAARTDARTYAPPPRRERAPEAETRPTVVTAEHIRGHYPFRLLLAFHLPEAEFVYHLDDTTGTMAIQIQQPDGSWARTPLTGDNTGTVSYGGDAGLWQQAESAWRWWNDVGRPSQDRFGYAREADGSAYVWHIPDGTRWSLPHSTAGHA</sequence>
<evidence type="ECO:0000256" key="10">
    <source>
        <dbReference type="ARBA" id="ARBA00031323"/>
    </source>
</evidence>
<evidence type="ECO:0000313" key="13">
    <source>
        <dbReference type="Proteomes" id="UP000053413"/>
    </source>
</evidence>
<evidence type="ECO:0000256" key="7">
    <source>
        <dbReference type="ARBA" id="ARBA00022679"/>
    </source>
</evidence>
<dbReference type="AlphaFoldDB" id="A0A0X3WUT4"/>
<dbReference type="Proteomes" id="UP000053413">
    <property type="component" value="Unassembled WGS sequence"/>
</dbReference>
<dbReference type="EC" id="2.1.1.77" evidence="3"/>
<proteinExistence type="inferred from homology"/>
<comment type="caution">
    <text evidence="12">The sequence shown here is derived from an EMBL/GenBank/DDBJ whole genome shotgun (WGS) entry which is preliminary data.</text>
</comment>
<evidence type="ECO:0000256" key="2">
    <source>
        <dbReference type="ARBA" id="ARBA00005369"/>
    </source>
</evidence>
<evidence type="ECO:0000256" key="5">
    <source>
        <dbReference type="ARBA" id="ARBA00022490"/>
    </source>
</evidence>
<dbReference type="InterPro" id="IPR000682">
    <property type="entry name" value="PCMT"/>
</dbReference>
<dbReference type="Pfam" id="PF01135">
    <property type="entry name" value="PCMT"/>
    <property type="match status" value="1"/>
</dbReference>
<dbReference type="PANTHER" id="PTHR11579">
    <property type="entry name" value="PROTEIN-L-ISOASPARTATE O-METHYLTRANSFERASE"/>
    <property type="match status" value="1"/>
</dbReference>